<dbReference type="InterPro" id="IPR003593">
    <property type="entry name" value="AAA+_ATPase"/>
</dbReference>
<evidence type="ECO:0000256" key="3">
    <source>
        <dbReference type="ARBA" id="ARBA00022840"/>
    </source>
</evidence>
<dbReference type="Proteomes" id="UP000218113">
    <property type="component" value="Unassembled WGS sequence"/>
</dbReference>
<comment type="caution">
    <text evidence="6">The sequence shown here is derived from an EMBL/GenBank/DDBJ whole genome shotgun (WGS) entry which is preliminary data.</text>
</comment>
<dbReference type="GO" id="GO:0005524">
    <property type="term" value="F:ATP binding"/>
    <property type="evidence" value="ECO:0007669"/>
    <property type="project" value="UniProtKB-KW"/>
</dbReference>
<dbReference type="InterPro" id="IPR032781">
    <property type="entry name" value="ABC_tran_Xtn"/>
</dbReference>
<gene>
    <name evidence="6" type="ORF">COB67_03670</name>
</gene>
<feature type="coiled-coil region" evidence="4">
    <location>
        <begin position="241"/>
        <end position="275"/>
    </location>
</feature>
<dbReference type="InterPro" id="IPR051309">
    <property type="entry name" value="ABCF_ATPase"/>
</dbReference>
<dbReference type="GO" id="GO:0016887">
    <property type="term" value="F:ATP hydrolysis activity"/>
    <property type="evidence" value="ECO:0007669"/>
    <property type="project" value="InterPro"/>
</dbReference>
<dbReference type="InterPro" id="IPR027417">
    <property type="entry name" value="P-loop_NTPase"/>
</dbReference>
<organism evidence="6 7">
    <name type="scientific">SAR324 cluster bacterium</name>
    <dbReference type="NCBI Taxonomy" id="2024889"/>
    <lineage>
        <taxon>Bacteria</taxon>
        <taxon>Deltaproteobacteria</taxon>
        <taxon>SAR324 cluster</taxon>
    </lineage>
</organism>
<accession>A0A2A4T892</accession>
<dbReference type="PANTHER" id="PTHR42855">
    <property type="entry name" value="ABC TRANSPORTER ATP-BINDING SUBUNIT"/>
    <property type="match status" value="1"/>
</dbReference>
<dbReference type="SMART" id="SM00382">
    <property type="entry name" value="AAA"/>
    <property type="match status" value="2"/>
</dbReference>
<feature type="domain" description="ABC transporter" evidence="5">
    <location>
        <begin position="2"/>
        <end position="253"/>
    </location>
</feature>
<dbReference type="Pfam" id="PF12848">
    <property type="entry name" value="ABC_tran_Xtn"/>
    <property type="match status" value="1"/>
</dbReference>
<feature type="coiled-coil region" evidence="4">
    <location>
        <begin position="558"/>
        <end position="592"/>
    </location>
</feature>
<protein>
    <submittedName>
        <fullName evidence="6">ABC-F family ATPase</fullName>
    </submittedName>
</protein>
<evidence type="ECO:0000259" key="5">
    <source>
        <dbReference type="PROSITE" id="PS50893"/>
    </source>
</evidence>
<evidence type="ECO:0000256" key="1">
    <source>
        <dbReference type="ARBA" id="ARBA00022737"/>
    </source>
</evidence>
<evidence type="ECO:0000313" key="6">
    <source>
        <dbReference type="EMBL" id="PCI29584.1"/>
    </source>
</evidence>
<sequence length="643" mass="72348">MISVSNLGMHFGEQVLFADVTFQLNPGNRYGLVGANGSGKSTLIKILMGQVSAETGEVSLPNSLKVGVLQQDHFAYEKHAILDVVLQGKQGLWDAMVEKEKILEYSEITDEMGHRLGDLETTIADYDGYQAEADAGEMLIGLGILEKQLRDPLSSLSGGYKLRVLLAQCLFGDPDFLLLDEPTNHLDLDSIHWLEGYLKQFKGSSLVISHDQHFLNSICTHILDIDYETIKTYPGNYQKFLEAKELERSQKEADIVRQEKKKEDLQQFIDRFKAKASKARQAGSRAKQLDKMEDIAIKRSSRIAPNFIFALERPSGKTPLTVRNISKSFGEKKVIQNLSLELERGKKIAVIGPNGVGKSTLLKILMEELNPTEGEFEWGHEVSVGYFSQDHHDLIQKGTTAYEWLYSFSPSETIGTIRSLLARVLFSGDDVHKASSTLSGGESGRLIFSKLMLQKPNFLLLDEPTNHMDLETIDALGKTLANYEGTVICVSHDRNFIEAFATDILELKHGGFEFFHGSYPEYLEKQGKDYLDRTGKLKDSQPKAAPVKKKNLLSNQDRRKNKKEQNRLERNIKTQESKISEFEEKIAHVEKLLLDGSLYEASNKIKLGQTIADKQTLEGKLEHSMEAWETAQEQLEKFQAVNS</sequence>
<evidence type="ECO:0000256" key="4">
    <source>
        <dbReference type="SAM" id="Coils"/>
    </source>
</evidence>
<dbReference type="AlphaFoldDB" id="A0A2A4T892"/>
<reference evidence="7" key="1">
    <citation type="submission" date="2017-08" db="EMBL/GenBank/DDBJ databases">
        <title>A dynamic microbial community with high functional redundancy inhabits the cold, oxic subseafloor aquifer.</title>
        <authorList>
            <person name="Tully B.J."/>
            <person name="Wheat C.G."/>
            <person name="Glazer B.T."/>
            <person name="Huber J.A."/>
        </authorList>
    </citation>
    <scope>NUCLEOTIDE SEQUENCE [LARGE SCALE GENOMIC DNA]</scope>
</reference>
<feature type="domain" description="ABC transporter" evidence="5">
    <location>
        <begin position="320"/>
        <end position="535"/>
    </location>
</feature>
<dbReference type="CDD" id="cd03221">
    <property type="entry name" value="ABCF_EF-3"/>
    <property type="match status" value="2"/>
</dbReference>
<name>A0A2A4T892_9DELT</name>
<evidence type="ECO:0000313" key="7">
    <source>
        <dbReference type="Proteomes" id="UP000218113"/>
    </source>
</evidence>
<keyword evidence="4" id="KW-0175">Coiled coil</keyword>
<keyword evidence="2" id="KW-0547">Nucleotide-binding</keyword>
<dbReference type="PROSITE" id="PS50893">
    <property type="entry name" value="ABC_TRANSPORTER_2"/>
    <property type="match status" value="2"/>
</dbReference>
<dbReference type="SUPFAM" id="SSF52540">
    <property type="entry name" value="P-loop containing nucleoside triphosphate hydrolases"/>
    <property type="match status" value="2"/>
</dbReference>
<keyword evidence="3" id="KW-0067">ATP-binding</keyword>
<dbReference type="EMBL" id="NVSR01000012">
    <property type="protein sequence ID" value="PCI29584.1"/>
    <property type="molecule type" value="Genomic_DNA"/>
</dbReference>
<proteinExistence type="predicted"/>
<dbReference type="Pfam" id="PF00005">
    <property type="entry name" value="ABC_tran"/>
    <property type="match status" value="2"/>
</dbReference>
<dbReference type="FunFam" id="3.40.50.300:FF:000070">
    <property type="entry name" value="Putative ABC transporter ATP-binding component"/>
    <property type="match status" value="1"/>
</dbReference>
<dbReference type="Gene3D" id="3.40.50.300">
    <property type="entry name" value="P-loop containing nucleotide triphosphate hydrolases"/>
    <property type="match status" value="2"/>
</dbReference>
<dbReference type="InterPro" id="IPR003439">
    <property type="entry name" value="ABC_transporter-like_ATP-bd"/>
</dbReference>
<dbReference type="FunFam" id="3.40.50.300:FF:000011">
    <property type="entry name" value="Putative ABC transporter ATP-binding component"/>
    <property type="match status" value="1"/>
</dbReference>
<keyword evidence="1" id="KW-0677">Repeat</keyword>
<dbReference type="PANTHER" id="PTHR42855:SF2">
    <property type="entry name" value="DRUG RESISTANCE ABC TRANSPORTER,ATP-BINDING PROTEIN"/>
    <property type="match status" value="1"/>
</dbReference>
<evidence type="ECO:0000256" key="2">
    <source>
        <dbReference type="ARBA" id="ARBA00022741"/>
    </source>
</evidence>